<organism evidence="3 4">
    <name type="scientific">Candidatus Stercoripulliclostridium merdigallinarum</name>
    <dbReference type="NCBI Taxonomy" id="2840951"/>
    <lineage>
        <taxon>Bacteria</taxon>
        <taxon>Bacillati</taxon>
        <taxon>Bacillota</taxon>
        <taxon>Clostridia</taxon>
        <taxon>Eubacteriales</taxon>
        <taxon>Candidatus Stercoripulliclostridium</taxon>
    </lineage>
</organism>
<dbReference type="InterPro" id="IPR029058">
    <property type="entry name" value="AB_hydrolase_fold"/>
</dbReference>
<proteinExistence type="predicted"/>
<keyword evidence="1 3" id="KW-0378">Hydrolase</keyword>
<comment type="caution">
    <text evidence="3">The sequence shown here is derived from an EMBL/GenBank/DDBJ whole genome shotgun (WGS) entry which is preliminary data.</text>
</comment>
<dbReference type="SUPFAM" id="SSF53474">
    <property type="entry name" value="alpha/beta-Hydrolases"/>
    <property type="match status" value="1"/>
</dbReference>
<dbReference type="Pfam" id="PF20434">
    <property type="entry name" value="BD-FAE"/>
    <property type="match status" value="1"/>
</dbReference>
<evidence type="ECO:0000259" key="2">
    <source>
        <dbReference type="Pfam" id="PF20434"/>
    </source>
</evidence>
<protein>
    <submittedName>
        <fullName evidence="3">Alpha/beta hydrolase</fullName>
    </submittedName>
</protein>
<name>A0A9D1MIN0_9FIRM</name>
<dbReference type="Proteomes" id="UP000824094">
    <property type="component" value="Unassembled WGS sequence"/>
</dbReference>
<dbReference type="InterPro" id="IPR050300">
    <property type="entry name" value="GDXG_lipolytic_enzyme"/>
</dbReference>
<dbReference type="InterPro" id="IPR049492">
    <property type="entry name" value="BD-FAE-like_dom"/>
</dbReference>
<evidence type="ECO:0000256" key="1">
    <source>
        <dbReference type="ARBA" id="ARBA00022801"/>
    </source>
</evidence>
<accession>A0A9D1MIN0</accession>
<feature type="domain" description="BD-FAE-like" evidence="2">
    <location>
        <begin position="56"/>
        <end position="214"/>
    </location>
</feature>
<evidence type="ECO:0000313" key="4">
    <source>
        <dbReference type="Proteomes" id="UP000824094"/>
    </source>
</evidence>
<dbReference type="GO" id="GO:0016787">
    <property type="term" value="F:hydrolase activity"/>
    <property type="evidence" value="ECO:0007669"/>
    <property type="project" value="UniProtKB-KW"/>
</dbReference>
<dbReference type="PANTHER" id="PTHR48081">
    <property type="entry name" value="AB HYDROLASE SUPERFAMILY PROTEIN C4A8.06C"/>
    <property type="match status" value="1"/>
</dbReference>
<dbReference type="EMBL" id="DVNF01000172">
    <property type="protein sequence ID" value="HIU60900.1"/>
    <property type="molecule type" value="Genomic_DNA"/>
</dbReference>
<dbReference type="Gene3D" id="3.40.50.1820">
    <property type="entry name" value="alpha/beta hydrolase"/>
    <property type="match status" value="1"/>
</dbReference>
<sequence length="306" mass="33506">MHISRVVFKISDIVNHPLRNYIRYDGIRSVKNIPYGTGKFRRMDFYYSTKAAEAAPDGKLPVLLNVHGGGFVCGGKKYRSGIAKLFASKGYFVVNVDYTLAPKGAFPTGGNDVIMAWNALELFDERYPLDLERVIITGDSAGGYWAAMAVAAAFSDDYRLELGLDETPSRKPIALLTFCAPFNLIKCTEHPTPMGISEDIGDCLFGNAENAAKLPPKAIDITLNVNSDWCPVGMMAAANDMFAGSQHKDMVKKLDEFSVPHSEYVAAEKGDGHCTHLYPFKKGSSKTIEAAEQFLNGVLSNKTRSV</sequence>
<evidence type="ECO:0000313" key="3">
    <source>
        <dbReference type="EMBL" id="HIU60900.1"/>
    </source>
</evidence>
<reference evidence="3" key="2">
    <citation type="journal article" date="2021" name="PeerJ">
        <title>Extensive microbial diversity within the chicken gut microbiome revealed by metagenomics and culture.</title>
        <authorList>
            <person name="Gilroy R."/>
            <person name="Ravi A."/>
            <person name="Getino M."/>
            <person name="Pursley I."/>
            <person name="Horton D.L."/>
            <person name="Alikhan N.F."/>
            <person name="Baker D."/>
            <person name="Gharbi K."/>
            <person name="Hall N."/>
            <person name="Watson M."/>
            <person name="Adriaenssens E.M."/>
            <person name="Foster-Nyarko E."/>
            <person name="Jarju S."/>
            <person name="Secka A."/>
            <person name="Antonio M."/>
            <person name="Oren A."/>
            <person name="Chaudhuri R.R."/>
            <person name="La Ragione R."/>
            <person name="Hildebrand F."/>
            <person name="Pallen M.J."/>
        </authorList>
    </citation>
    <scope>NUCLEOTIDE SEQUENCE</scope>
    <source>
        <strain evidence="3">18911</strain>
    </source>
</reference>
<dbReference type="AlphaFoldDB" id="A0A9D1MIN0"/>
<gene>
    <name evidence="3" type="ORF">IAB05_05870</name>
</gene>
<reference evidence="3" key="1">
    <citation type="submission" date="2020-10" db="EMBL/GenBank/DDBJ databases">
        <authorList>
            <person name="Gilroy R."/>
        </authorList>
    </citation>
    <scope>NUCLEOTIDE SEQUENCE</scope>
    <source>
        <strain evidence="3">18911</strain>
    </source>
</reference>